<evidence type="ECO:0000313" key="2">
    <source>
        <dbReference type="EMBL" id="RRT76051.1"/>
    </source>
</evidence>
<dbReference type="EMBL" id="AMZH03002303">
    <property type="protein sequence ID" value="RRT76051.1"/>
    <property type="molecule type" value="Genomic_DNA"/>
</dbReference>
<evidence type="ECO:0000256" key="1">
    <source>
        <dbReference type="SAM" id="MobiDB-lite"/>
    </source>
</evidence>
<dbReference type="Proteomes" id="UP000287651">
    <property type="component" value="Unassembled WGS sequence"/>
</dbReference>
<organism evidence="2 3">
    <name type="scientific">Ensete ventricosum</name>
    <name type="common">Abyssinian banana</name>
    <name type="synonym">Musa ensete</name>
    <dbReference type="NCBI Taxonomy" id="4639"/>
    <lineage>
        <taxon>Eukaryota</taxon>
        <taxon>Viridiplantae</taxon>
        <taxon>Streptophyta</taxon>
        <taxon>Embryophyta</taxon>
        <taxon>Tracheophyta</taxon>
        <taxon>Spermatophyta</taxon>
        <taxon>Magnoliopsida</taxon>
        <taxon>Liliopsida</taxon>
        <taxon>Zingiberales</taxon>
        <taxon>Musaceae</taxon>
        <taxon>Ensete</taxon>
    </lineage>
</organism>
<gene>
    <name evidence="2" type="ORF">B296_00007777</name>
</gene>
<feature type="compositionally biased region" description="Polar residues" evidence="1">
    <location>
        <begin position="1"/>
        <end position="12"/>
    </location>
</feature>
<sequence>MLRLRSPNNEWSPTARLTVGVGPTRSLPARGDAYQRPPRRGAAPTEAPLAGTAPARLRGAAPGQRHLPQEHLGWLQILEIGYDGCIVRHVDNVRQGGDQRRQHYTRCQRPPPPSLFLSTAATCSPQPLPLLPRLPHLCLQQQHQCPQPPFFLYSALLSPAFYRNHQSSLLHLIATSLSPASSSVVICSNHTVLRYRYHTASLPPAPPHPHHSQPMAKTFLPRPCPSPSSLLHYSRTFQPSAVTTDHTSAAPPSPSSSPSTSKTVAQRCPILLEQVTASTPRPANHRRTLVMLLPAVPSMLSSLFHRQ</sequence>
<evidence type="ECO:0000313" key="3">
    <source>
        <dbReference type="Proteomes" id="UP000287651"/>
    </source>
</evidence>
<reference evidence="2 3" key="1">
    <citation type="journal article" date="2014" name="Agronomy (Basel)">
        <title>A Draft Genome Sequence for Ensete ventricosum, the Drought-Tolerant Tree Against Hunger.</title>
        <authorList>
            <person name="Harrison J."/>
            <person name="Moore K.A."/>
            <person name="Paszkiewicz K."/>
            <person name="Jones T."/>
            <person name="Grant M."/>
            <person name="Ambacheew D."/>
            <person name="Muzemil S."/>
            <person name="Studholme D.J."/>
        </authorList>
    </citation>
    <scope>NUCLEOTIDE SEQUENCE [LARGE SCALE GENOMIC DNA]</scope>
</reference>
<name>A0A427AIQ9_ENSVE</name>
<proteinExistence type="predicted"/>
<accession>A0A427AIQ9</accession>
<protein>
    <submittedName>
        <fullName evidence="2">Uncharacterized protein</fullName>
    </submittedName>
</protein>
<feature type="region of interest" description="Disordered" evidence="1">
    <location>
        <begin position="241"/>
        <end position="264"/>
    </location>
</feature>
<dbReference type="AlphaFoldDB" id="A0A427AIQ9"/>
<feature type="region of interest" description="Disordered" evidence="1">
    <location>
        <begin position="1"/>
        <end position="51"/>
    </location>
</feature>
<comment type="caution">
    <text evidence="2">The sequence shown here is derived from an EMBL/GenBank/DDBJ whole genome shotgun (WGS) entry which is preliminary data.</text>
</comment>